<evidence type="ECO:0000256" key="1">
    <source>
        <dbReference type="ARBA" id="ARBA00004651"/>
    </source>
</evidence>
<sequence length="208" mass="22875">MFLFFSDCTGDASESAILKCMELAVGDVATYRRKNPKVCEIPFNSTNKYHVTVHEIHDNQPSPTYLLCMKGAPERILERCSTIFIGGKDKILDEEMKEAFNNAYLELGGLGERVIGFCDLPLPAEHFPTATVRRAAFQSSQRQGAGCPKTAVVHGGQLVGDFPRLTAASGTLRSCLLVPPPQKAHFVEVFQDKGLVAVTEWGQRFPCP</sequence>
<evidence type="ECO:0000313" key="3">
    <source>
        <dbReference type="EMBL" id="KAG8172298.1"/>
    </source>
</evidence>
<accession>A0AAV6TKU0</accession>
<keyword evidence="2" id="KW-1003">Cell membrane</keyword>
<dbReference type="SUPFAM" id="SSF81660">
    <property type="entry name" value="Metal cation-transporting ATPase, ATP-binding domain N"/>
    <property type="match status" value="1"/>
</dbReference>
<dbReference type="GO" id="GO:0006883">
    <property type="term" value="P:intracellular sodium ion homeostasis"/>
    <property type="evidence" value="ECO:0007669"/>
    <property type="project" value="TreeGrafter"/>
</dbReference>
<evidence type="ECO:0000313" key="4">
    <source>
        <dbReference type="Proteomes" id="UP000827092"/>
    </source>
</evidence>
<dbReference type="GO" id="GO:0030007">
    <property type="term" value="P:intracellular potassium ion homeostasis"/>
    <property type="evidence" value="ECO:0007669"/>
    <property type="project" value="TreeGrafter"/>
</dbReference>
<dbReference type="AlphaFoldDB" id="A0AAV6TKU0"/>
<keyword evidence="2" id="KW-0472">Membrane</keyword>
<comment type="subcellular location">
    <subcellularLocation>
        <location evidence="1">Cell membrane</location>
        <topology evidence="1">Multi-pass membrane protein</topology>
    </subcellularLocation>
</comment>
<dbReference type="GO" id="GO:1990573">
    <property type="term" value="P:potassium ion import across plasma membrane"/>
    <property type="evidence" value="ECO:0007669"/>
    <property type="project" value="TreeGrafter"/>
</dbReference>
<comment type="caution">
    <text evidence="3">The sequence shown here is derived from an EMBL/GenBank/DDBJ whole genome shotgun (WGS) entry which is preliminary data.</text>
</comment>
<dbReference type="GO" id="GO:0005886">
    <property type="term" value="C:plasma membrane"/>
    <property type="evidence" value="ECO:0007669"/>
    <property type="project" value="UniProtKB-SubCell"/>
</dbReference>
<keyword evidence="4" id="KW-1185">Reference proteome</keyword>
<dbReference type="PANTHER" id="PTHR43294:SF13">
    <property type="entry name" value="SODIUM_POTASSIUM-TRANSPORTING ATPASE SUBUNIT ALPHA"/>
    <property type="match status" value="1"/>
</dbReference>
<protein>
    <submittedName>
        <fullName evidence="3">Uncharacterized protein</fullName>
    </submittedName>
</protein>
<dbReference type="GO" id="GO:0000166">
    <property type="term" value="F:nucleotide binding"/>
    <property type="evidence" value="ECO:0007669"/>
    <property type="project" value="InterPro"/>
</dbReference>
<dbReference type="InterPro" id="IPR050510">
    <property type="entry name" value="Cation_transp_ATPase_P-type"/>
</dbReference>
<dbReference type="InterPro" id="IPR023299">
    <property type="entry name" value="ATPase_P-typ_cyto_dom_N"/>
</dbReference>
<gene>
    <name evidence="3" type="ORF">JTE90_012663</name>
</gene>
<dbReference type="PANTHER" id="PTHR43294">
    <property type="entry name" value="SODIUM/POTASSIUM-TRANSPORTING ATPASE SUBUNIT ALPHA"/>
    <property type="match status" value="1"/>
</dbReference>
<dbReference type="Proteomes" id="UP000827092">
    <property type="component" value="Unassembled WGS sequence"/>
</dbReference>
<dbReference type="GO" id="GO:0036376">
    <property type="term" value="P:sodium ion export across plasma membrane"/>
    <property type="evidence" value="ECO:0007669"/>
    <property type="project" value="TreeGrafter"/>
</dbReference>
<dbReference type="GO" id="GO:1902600">
    <property type="term" value="P:proton transmembrane transport"/>
    <property type="evidence" value="ECO:0007669"/>
    <property type="project" value="TreeGrafter"/>
</dbReference>
<dbReference type="GO" id="GO:0005391">
    <property type="term" value="F:P-type sodium:potassium-exchanging transporter activity"/>
    <property type="evidence" value="ECO:0007669"/>
    <property type="project" value="TreeGrafter"/>
</dbReference>
<evidence type="ECO:0000256" key="2">
    <source>
        <dbReference type="ARBA" id="ARBA00022475"/>
    </source>
</evidence>
<dbReference type="EMBL" id="JAFNEN010002843">
    <property type="protein sequence ID" value="KAG8172298.1"/>
    <property type="molecule type" value="Genomic_DNA"/>
</dbReference>
<reference evidence="3 4" key="1">
    <citation type="journal article" date="2022" name="Nat. Ecol. Evol.">
        <title>A masculinizing supergene underlies an exaggerated male reproductive morph in a spider.</title>
        <authorList>
            <person name="Hendrickx F."/>
            <person name="De Corte Z."/>
            <person name="Sonet G."/>
            <person name="Van Belleghem S.M."/>
            <person name="Kostlbacher S."/>
            <person name="Vangestel C."/>
        </authorList>
    </citation>
    <scope>NUCLEOTIDE SEQUENCE [LARGE SCALE GENOMIC DNA]</scope>
    <source>
        <strain evidence="3">W744_W776</strain>
    </source>
</reference>
<organism evidence="3 4">
    <name type="scientific">Oedothorax gibbosus</name>
    <dbReference type="NCBI Taxonomy" id="931172"/>
    <lineage>
        <taxon>Eukaryota</taxon>
        <taxon>Metazoa</taxon>
        <taxon>Ecdysozoa</taxon>
        <taxon>Arthropoda</taxon>
        <taxon>Chelicerata</taxon>
        <taxon>Arachnida</taxon>
        <taxon>Araneae</taxon>
        <taxon>Araneomorphae</taxon>
        <taxon>Entelegynae</taxon>
        <taxon>Araneoidea</taxon>
        <taxon>Linyphiidae</taxon>
        <taxon>Erigoninae</taxon>
        <taxon>Oedothorax</taxon>
    </lineage>
</organism>
<name>A0AAV6TKU0_9ARAC</name>
<proteinExistence type="predicted"/>
<dbReference type="Gene3D" id="3.40.1110.10">
    <property type="entry name" value="Calcium-transporting ATPase, cytoplasmic domain N"/>
    <property type="match status" value="1"/>
</dbReference>
<dbReference type="Pfam" id="PF13246">
    <property type="entry name" value="Cation_ATPase"/>
    <property type="match status" value="1"/>
</dbReference>